<dbReference type="InterPro" id="IPR000160">
    <property type="entry name" value="GGDEF_dom"/>
</dbReference>
<dbReference type="Pfam" id="PF00990">
    <property type="entry name" value="GGDEF"/>
    <property type="match status" value="1"/>
</dbReference>
<dbReference type="PROSITE" id="PS50112">
    <property type="entry name" value="PAS"/>
    <property type="match status" value="1"/>
</dbReference>
<dbReference type="SUPFAM" id="SSF55785">
    <property type="entry name" value="PYP-like sensor domain (PAS domain)"/>
    <property type="match status" value="1"/>
</dbReference>
<dbReference type="Gene3D" id="3.30.450.20">
    <property type="entry name" value="PAS domain"/>
    <property type="match status" value="1"/>
</dbReference>
<sequence length="700" mass="78327">MNPNDTIRLLILNDARDEAERLVSMLRNAGRPSRAQHVDSEEALVKLLQEQVWELLIGHDQTQNITPQTAIKQIKRLNKDVPVILQTDEEGSKPIVDGIKQGAADVVRLDEDQHLLLVIQRELECREQRQLRRKTDRRFREAERRSQQLLDSSRDAVAYIQDGMYLYANESFAERFGYDDRDDIECMPVIDMVADEEQDKIKQFFKSFILKADDAESSTLEFTGIRADESKATFHVEVAHAIYDEEPCIQFMMRASQASNEELEQQINQIKHQDVATGLYNRQYLMETLERAVDAAANDNRSSVLFDLEIDNFLDSVQGNLGVAAADQVLSNIATLTREHCSDRDTLARFADGNFMLLVGSLNADAALDRAEDLCRKIEDHIVEVDGKTIQLTVSIGIALVTESSSSAEAVIEQAMEAAASVRNEHDQPGVGNGAKLFEPKLSAADMEHKDVAQAVQSALDKGRFRLLFQPIISLRGSEEEHYEVLLRMLNDADEEISPSEFLATATQIGAATKIDRWVILEAIKVLSEHRSNGNRTRLIVNLSSDSLSDATLLPWLNVAFKAASLPTDAVVFQVSEVDVTNHLNAAKVFATGLKEMKSSCSISKFGCSLNPFNTLKHVPAEYIKVDGSFTLDIQNNGESPETLTNLVKQLHEESKTTIVPFVENASVLSTLWQAGVHYIQGHYLQAPTNKMDYDFNMES</sequence>
<dbReference type="SUPFAM" id="SSF141868">
    <property type="entry name" value="EAL domain-like"/>
    <property type="match status" value="1"/>
</dbReference>
<feature type="domain" description="Response regulatory" evidence="2">
    <location>
        <begin position="8"/>
        <end position="124"/>
    </location>
</feature>
<feature type="domain" description="EAL" evidence="4">
    <location>
        <begin position="449"/>
        <end position="700"/>
    </location>
</feature>
<dbReference type="InterPro" id="IPR001789">
    <property type="entry name" value="Sig_transdc_resp-reg_receiver"/>
</dbReference>
<dbReference type="SUPFAM" id="SSF55073">
    <property type="entry name" value="Nucleotide cyclase"/>
    <property type="match status" value="1"/>
</dbReference>
<name>A0A545T3N9_9GAMM</name>
<dbReference type="InterPro" id="IPR029787">
    <property type="entry name" value="Nucleotide_cyclase"/>
</dbReference>
<reference evidence="6 7" key="1">
    <citation type="submission" date="2019-06" db="EMBL/GenBank/DDBJ databases">
        <title>Whole genome sequence for Cellvibrionaceae sp. R142.</title>
        <authorList>
            <person name="Wang G."/>
        </authorList>
    </citation>
    <scope>NUCLEOTIDE SEQUENCE [LARGE SCALE GENOMIC DNA]</scope>
    <source>
        <strain evidence="6 7">R142</strain>
    </source>
</reference>
<dbReference type="AlphaFoldDB" id="A0A545T3N9"/>
<protein>
    <submittedName>
        <fullName evidence="6">EAL domain-containing protein</fullName>
    </submittedName>
</protein>
<dbReference type="PROSITE" id="PS50110">
    <property type="entry name" value="RESPONSE_REGULATORY"/>
    <property type="match status" value="1"/>
</dbReference>
<dbReference type="CDD" id="cd01948">
    <property type="entry name" value="EAL"/>
    <property type="match status" value="1"/>
</dbReference>
<evidence type="ECO:0000313" key="6">
    <source>
        <dbReference type="EMBL" id="TQV71843.1"/>
    </source>
</evidence>
<dbReference type="InterPro" id="IPR050706">
    <property type="entry name" value="Cyclic-di-GMP_PDE-like"/>
</dbReference>
<dbReference type="InterPro" id="IPR035965">
    <property type="entry name" value="PAS-like_dom_sf"/>
</dbReference>
<dbReference type="GO" id="GO:0071111">
    <property type="term" value="F:cyclic-guanylate-specific phosphodiesterase activity"/>
    <property type="evidence" value="ECO:0007669"/>
    <property type="project" value="InterPro"/>
</dbReference>
<proteinExistence type="predicted"/>
<evidence type="ECO:0000259" key="3">
    <source>
        <dbReference type="PROSITE" id="PS50112"/>
    </source>
</evidence>
<dbReference type="SUPFAM" id="SSF52172">
    <property type="entry name" value="CheY-like"/>
    <property type="match status" value="1"/>
</dbReference>
<dbReference type="PROSITE" id="PS50887">
    <property type="entry name" value="GGDEF"/>
    <property type="match status" value="1"/>
</dbReference>
<feature type="domain" description="PAS" evidence="3">
    <location>
        <begin position="162"/>
        <end position="212"/>
    </location>
</feature>
<dbReference type="Gene3D" id="3.30.70.270">
    <property type="match status" value="1"/>
</dbReference>
<dbReference type="SMART" id="SM00052">
    <property type="entry name" value="EAL"/>
    <property type="match status" value="1"/>
</dbReference>
<dbReference type="OrthoDB" id="7052318at2"/>
<dbReference type="InterPro" id="IPR000014">
    <property type="entry name" value="PAS"/>
</dbReference>
<evidence type="ECO:0000256" key="1">
    <source>
        <dbReference type="PROSITE-ProRule" id="PRU00169"/>
    </source>
</evidence>
<feature type="domain" description="GGDEF" evidence="5">
    <location>
        <begin position="301"/>
        <end position="440"/>
    </location>
</feature>
<dbReference type="Gene3D" id="3.40.50.2300">
    <property type="match status" value="1"/>
</dbReference>
<dbReference type="Pfam" id="PF00563">
    <property type="entry name" value="EAL"/>
    <property type="match status" value="1"/>
</dbReference>
<dbReference type="NCBIfam" id="TIGR00254">
    <property type="entry name" value="GGDEF"/>
    <property type="match status" value="1"/>
</dbReference>
<dbReference type="Gene3D" id="3.20.20.450">
    <property type="entry name" value="EAL domain"/>
    <property type="match status" value="1"/>
</dbReference>
<evidence type="ECO:0000259" key="5">
    <source>
        <dbReference type="PROSITE" id="PS50887"/>
    </source>
</evidence>
<accession>A0A545T3N9</accession>
<dbReference type="PANTHER" id="PTHR33121:SF23">
    <property type="entry name" value="CYCLIC DI-GMP PHOSPHODIESTERASE PDEB"/>
    <property type="match status" value="1"/>
</dbReference>
<dbReference type="CDD" id="cd01949">
    <property type="entry name" value="GGDEF"/>
    <property type="match status" value="1"/>
</dbReference>
<dbReference type="InterPro" id="IPR011006">
    <property type="entry name" value="CheY-like_superfamily"/>
</dbReference>
<organism evidence="6 7">
    <name type="scientific">Exilibacterium tricleocarpae</name>
    <dbReference type="NCBI Taxonomy" id="2591008"/>
    <lineage>
        <taxon>Bacteria</taxon>
        <taxon>Pseudomonadati</taxon>
        <taxon>Pseudomonadota</taxon>
        <taxon>Gammaproteobacteria</taxon>
        <taxon>Cellvibrionales</taxon>
        <taxon>Cellvibrionaceae</taxon>
        <taxon>Exilibacterium</taxon>
    </lineage>
</organism>
<dbReference type="EMBL" id="VHSG01000020">
    <property type="protein sequence ID" value="TQV71843.1"/>
    <property type="molecule type" value="Genomic_DNA"/>
</dbReference>
<comment type="caution">
    <text evidence="1">Lacks conserved residue(s) required for the propagation of feature annotation.</text>
</comment>
<dbReference type="RefSeq" id="WP_142928619.1">
    <property type="nucleotide sequence ID" value="NZ_ML660099.1"/>
</dbReference>
<dbReference type="Proteomes" id="UP000319732">
    <property type="component" value="Unassembled WGS sequence"/>
</dbReference>
<dbReference type="PROSITE" id="PS50883">
    <property type="entry name" value="EAL"/>
    <property type="match status" value="1"/>
</dbReference>
<gene>
    <name evidence="6" type="ORF">FKG94_19570</name>
</gene>
<dbReference type="PANTHER" id="PTHR33121">
    <property type="entry name" value="CYCLIC DI-GMP PHOSPHODIESTERASE PDEF"/>
    <property type="match status" value="1"/>
</dbReference>
<dbReference type="InterPro" id="IPR001633">
    <property type="entry name" value="EAL_dom"/>
</dbReference>
<evidence type="ECO:0000259" key="4">
    <source>
        <dbReference type="PROSITE" id="PS50883"/>
    </source>
</evidence>
<evidence type="ECO:0000313" key="7">
    <source>
        <dbReference type="Proteomes" id="UP000319732"/>
    </source>
</evidence>
<comment type="caution">
    <text evidence="6">The sequence shown here is derived from an EMBL/GenBank/DDBJ whole genome shotgun (WGS) entry which is preliminary data.</text>
</comment>
<evidence type="ECO:0000259" key="2">
    <source>
        <dbReference type="PROSITE" id="PS50110"/>
    </source>
</evidence>
<dbReference type="InterPro" id="IPR043128">
    <property type="entry name" value="Rev_trsase/Diguanyl_cyclase"/>
</dbReference>
<dbReference type="Pfam" id="PF13188">
    <property type="entry name" value="PAS_8"/>
    <property type="match status" value="1"/>
</dbReference>
<dbReference type="NCBIfam" id="TIGR00229">
    <property type="entry name" value="sensory_box"/>
    <property type="match status" value="1"/>
</dbReference>
<keyword evidence="7" id="KW-1185">Reference proteome</keyword>
<dbReference type="InterPro" id="IPR035919">
    <property type="entry name" value="EAL_sf"/>
</dbReference>
<dbReference type="GO" id="GO:0000160">
    <property type="term" value="P:phosphorelay signal transduction system"/>
    <property type="evidence" value="ECO:0007669"/>
    <property type="project" value="InterPro"/>
</dbReference>
<dbReference type="SMART" id="SM00267">
    <property type="entry name" value="GGDEF"/>
    <property type="match status" value="1"/>
</dbReference>